<comment type="subunit">
    <text evidence="2">Heterodimer of subunit A (variable subunit) and subunit B (catalytic subunit). Heterodimeric FTR forms a complex with ferredoxin and thioredoxin.</text>
</comment>
<sequence>MTTAPLSISSSSFSYSPSPSSVFNTSCRSRGIISRIRITIPRTSATVVAKSQQHFTSSSWIRRGRRSIVSCEVALKADSPSEAAANSEESKIGARVRVKVPLKVYHVPKVPELDLSGMEGELKQYVGFWKGKHISANLPFKVQFFAQVPDRDGPVKFLAHLKEDELVTVSSILHLLGGLVLLCLSIAVVCYSLDGEGVVRVLDLEVHSGVGRDYLAQRSDLSFWAKEMEIFSGGCSIQIETNVIAMETDSTLFLDCYAIKSCPRKLQSEGVSFTFKENLLKYESDYCYLLFTNGSYLCHVSNYNSKRKRQLCLQLDLLSLGCVVHSFYMLEPAVLFKSLPFPVVVCSTWYSGGVKNDEVLISTLQ</sequence>
<evidence type="ECO:0000256" key="1">
    <source>
        <dbReference type="ARBA" id="ARBA00023002"/>
    </source>
</evidence>
<dbReference type="GO" id="GO:0016491">
    <property type="term" value="F:oxidoreductase activity"/>
    <property type="evidence" value="ECO:0007669"/>
    <property type="project" value="UniProtKB-KW"/>
</dbReference>
<comment type="caution">
    <text evidence="7">The sequence shown here is derived from an EMBL/GenBank/DDBJ whole genome shotgun (WGS) entry which is preliminary data.</text>
</comment>
<dbReference type="SUPFAM" id="SSF50090">
    <property type="entry name" value="Electron transport accessory proteins"/>
    <property type="match status" value="1"/>
</dbReference>
<feature type="domain" description="Ferredoxin thioredoxin reductase alpha chain" evidence="6">
    <location>
        <begin position="92"/>
        <end position="165"/>
    </location>
</feature>
<dbReference type="Proteomes" id="UP000631114">
    <property type="component" value="Unassembled WGS sequence"/>
</dbReference>
<comment type="function">
    <text evidence="3">Variable subunit of the ferredoxin-thioredoxin reductase (FTR), which catalyzes the two-electron reduction of thioredoxins by the electrons provided by reduced ferredoxin.</text>
</comment>
<keyword evidence="8" id="KW-1185">Reference proteome</keyword>
<proteinExistence type="inferred from homology"/>
<name>A0A835GUV9_9MAGN</name>
<evidence type="ECO:0000313" key="7">
    <source>
        <dbReference type="EMBL" id="KAF9587196.1"/>
    </source>
</evidence>
<evidence type="ECO:0000256" key="2">
    <source>
        <dbReference type="ARBA" id="ARBA00026011"/>
    </source>
</evidence>
<dbReference type="PANTHER" id="PTHR46937:SF4">
    <property type="entry name" value="FERREDOXIN-THIOREDOXIN REDUCTASE SUBUNIT A1, CHLOROPLASTIC"/>
    <property type="match status" value="1"/>
</dbReference>
<comment type="similarity">
    <text evidence="4">Belongs to the ferredoxin thioredoxin reductase alpha subunit family.</text>
</comment>
<reference evidence="7 8" key="1">
    <citation type="submission" date="2020-10" db="EMBL/GenBank/DDBJ databases">
        <title>The Coptis chinensis genome and diversification of protoberbering-type alkaloids.</title>
        <authorList>
            <person name="Wang B."/>
            <person name="Shu S."/>
            <person name="Song C."/>
            <person name="Liu Y."/>
        </authorList>
    </citation>
    <scope>NUCLEOTIDE SEQUENCE [LARGE SCALE GENOMIC DNA]</scope>
    <source>
        <strain evidence="7">HL-2020</strain>
        <tissue evidence="7">Leaf</tissue>
    </source>
</reference>
<dbReference type="GO" id="GO:0015979">
    <property type="term" value="P:photosynthesis"/>
    <property type="evidence" value="ECO:0007669"/>
    <property type="project" value="InterPro"/>
</dbReference>
<dbReference type="EMBL" id="JADFTS010000031">
    <property type="protein sequence ID" value="KAF9587196.1"/>
    <property type="molecule type" value="Genomic_DNA"/>
</dbReference>
<keyword evidence="1" id="KW-0560">Oxidoreductase</keyword>
<dbReference type="PANTHER" id="PTHR46937">
    <property type="entry name" value="FERREDOXIN-THIOREDOXIN REDUCTASE, VARIABLE CHAIN"/>
    <property type="match status" value="1"/>
</dbReference>
<evidence type="ECO:0000256" key="5">
    <source>
        <dbReference type="SAM" id="MobiDB-lite"/>
    </source>
</evidence>
<evidence type="ECO:0000256" key="4">
    <source>
        <dbReference type="ARBA" id="ARBA00034490"/>
    </source>
</evidence>
<accession>A0A835GUV9</accession>
<feature type="region of interest" description="Disordered" evidence="5">
    <location>
        <begin position="1"/>
        <end position="21"/>
    </location>
</feature>
<gene>
    <name evidence="7" type="ORF">IFM89_039585</name>
</gene>
<dbReference type="Gene3D" id="2.30.30.50">
    <property type="match status" value="1"/>
</dbReference>
<dbReference type="InterPro" id="IPR008990">
    <property type="entry name" value="Elect_transpt_acc-like_dom_sf"/>
</dbReference>
<evidence type="ECO:0000256" key="3">
    <source>
        <dbReference type="ARBA" id="ARBA00034474"/>
    </source>
</evidence>
<organism evidence="7 8">
    <name type="scientific">Coptis chinensis</name>
    <dbReference type="NCBI Taxonomy" id="261450"/>
    <lineage>
        <taxon>Eukaryota</taxon>
        <taxon>Viridiplantae</taxon>
        <taxon>Streptophyta</taxon>
        <taxon>Embryophyta</taxon>
        <taxon>Tracheophyta</taxon>
        <taxon>Spermatophyta</taxon>
        <taxon>Magnoliopsida</taxon>
        <taxon>Ranunculales</taxon>
        <taxon>Ranunculaceae</taxon>
        <taxon>Coptidoideae</taxon>
        <taxon>Coptis</taxon>
    </lineage>
</organism>
<evidence type="ECO:0000259" key="6">
    <source>
        <dbReference type="Pfam" id="PF02941"/>
    </source>
</evidence>
<dbReference type="AlphaFoldDB" id="A0A835GUV9"/>
<dbReference type="InterPro" id="IPR044166">
    <property type="entry name" value="FTRV"/>
</dbReference>
<protein>
    <recommendedName>
        <fullName evidence="6">Ferredoxin thioredoxin reductase alpha chain domain-containing protein</fullName>
    </recommendedName>
</protein>
<dbReference type="Pfam" id="PF02941">
    <property type="entry name" value="FeThRed_A"/>
    <property type="match status" value="1"/>
</dbReference>
<evidence type="ECO:0000313" key="8">
    <source>
        <dbReference type="Proteomes" id="UP000631114"/>
    </source>
</evidence>
<dbReference type="InterPro" id="IPR004207">
    <property type="entry name" value="Fd_thioredoxin_Rdtase_alpha"/>
</dbReference>
<dbReference type="OrthoDB" id="1916328at2759"/>